<sequence>MISSDASSFTITAFQQHRKRPSSTFSHSRNASDNIKSLYRENPGLSVVPTLKKKYARRRPWTNAEQESLYVAVERLKLFGRWGEVKVQMNLDRSTSEIEEEYTRLYGELPDTDDDWMEEDEEDEGEDSQSTPPLTASSSCAPSARSSQESISILYAGSSTSTSTKAKHNRASSSIDISAFHIRDKRPGFDEDDEDPNHYKSTRSRQQSSFGSTFFPDPQVSTTSTSSSSSSEPLQVDTARPSASARMVRVWTMEQSENLKNLIEVYFPGSYRINWVWVAAQMGNAFTRKQCKNKWEIMRRRMGSDEEISLLKKGYSEFGPSWGQIQEKYLPERSRGGISIMWELLEARETDAKDGRTSSTSGMAHGPKHGRTGSTASVTNGLRSSAPSGVKADYPRRQRTTTGDIDALELTAPMFSQSERHSHHLSQGSGATTRTHHASESYDMGAYPDAWINTGLTRETKSQCSPHHDLSTGEPYRARADQGPWTEQEVQHLQTASGFQATGMTVQQYYRPQSEHFVGHPREDTGMDVEQSYN</sequence>
<organism evidence="3 4">
    <name type="scientific">Podila minutissima</name>
    <dbReference type="NCBI Taxonomy" id="64525"/>
    <lineage>
        <taxon>Eukaryota</taxon>
        <taxon>Fungi</taxon>
        <taxon>Fungi incertae sedis</taxon>
        <taxon>Mucoromycota</taxon>
        <taxon>Mortierellomycotina</taxon>
        <taxon>Mortierellomycetes</taxon>
        <taxon>Mortierellales</taxon>
        <taxon>Mortierellaceae</taxon>
        <taxon>Podila</taxon>
    </lineage>
</organism>
<feature type="domain" description="Myb-like" evidence="2">
    <location>
        <begin position="251"/>
        <end position="299"/>
    </location>
</feature>
<feature type="compositionally biased region" description="Low complexity" evidence="1">
    <location>
        <begin position="221"/>
        <end position="231"/>
    </location>
</feature>
<name>A0A9P5VP48_9FUNG</name>
<reference evidence="3" key="1">
    <citation type="journal article" date="2020" name="Fungal Divers.">
        <title>Resolving the Mortierellaceae phylogeny through synthesis of multi-gene phylogenetics and phylogenomics.</title>
        <authorList>
            <person name="Vandepol N."/>
            <person name="Liber J."/>
            <person name="Desiro A."/>
            <person name="Na H."/>
            <person name="Kennedy M."/>
            <person name="Barry K."/>
            <person name="Grigoriev I.V."/>
            <person name="Miller A.N."/>
            <person name="O'Donnell K."/>
            <person name="Stajich J.E."/>
            <person name="Bonito G."/>
        </authorList>
    </citation>
    <scope>NUCLEOTIDE SEQUENCE</scope>
    <source>
        <strain evidence="3">NVP1</strain>
    </source>
</reference>
<gene>
    <name evidence="3" type="ORF">BG006_000189</name>
</gene>
<feature type="region of interest" description="Disordered" evidence="1">
    <location>
        <begin position="104"/>
        <end position="145"/>
    </location>
</feature>
<dbReference type="PROSITE" id="PS50090">
    <property type="entry name" value="MYB_LIKE"/>
    <property type="match status" value="2"/>
</dbReference>
<feature type="compositionally biased region" description="Basic and acidic residues" evidence="1">
    <location>
        <begin position="460"/>
        <end position="480"/>
    </location>
</feature>
<feature type="domain" description="Myb-like" evidence="2">
    <location>
        <begin position="53"/>
        <end position="106"/>
    </location>
</feature>
<feature type="compositionally biased region" description="Polar residues" evidence="1">
    <location>
        <begin position="372"/>
        <end position="387"/>
    </location>
</feature>
<dbReference type="SUPFAM" id="SSF46689">
    <property type="entry name" value="Homeodomain-like"/>
    <property type="match status" value="1"/>
</dbReference>
<proteinExistence type="predicted"/>
<feature type="compositionally biased region" description="Low complexity" evidence="1">
    <location>
        <begin position="136"/>
        <end position="145"/>
    </location>
</feature>
<dbReference type="Proteomes" id="UP000696485">
    <property type="component" value="Unassembled WGS sequence"/>
</dbReference>
<evidence type="ECO:0000256" key="1">
    <source>
        <dbReference type="SAM" id="MobiDB-lite"/>
    </source>
</evidence>
<dbReference type="InterPro" id="IPR001005">
    <property type="entry name" value="SANT/Myb"/>
</dbReference>
<feature type="region of interest" description="Disordered" evidence="1">
    <location>
        <begin position="350"/>
        <end position="441"/>
    </location>
</feature>
<evidence type="ECO:0000313" key="3">
    <source>
        <dbReference type="EMBL" id="KAF9335402.1"/>
    </source>
</evidence>
<protein>
    <recommendedName>
        <fullName evidence="2">Myb-like domain-containing protein</fullName>
    </recommendedName>
</protein>
<dbReference type="Gene3D" id="1.10.10.60">
    <property type="entry name" value="Homeodomain-like"/>
    <property type="match status" value="1"/>
</dbReference>
<comment type="caution">
    <text evidence="3">The sequence shown here is derived from an EMBL/GenBank/DDBJ whole genome shotgun (WGS) entry which is preliminary data.</text>
</comment>
<dbReference type="InterPro" id="IPR009057">
    <property type="entry name" value="Homeodomain-like_sf"/>
</dbReference>
<accession>A0A9P5VP48</accession>
<dbReference type="AlphaFoldDB" id="A0A9P5VP48"/>
<feature type="compositionally biased region" description="Acidic residues" evidence="1">
    <location>
        <begin position="110"/>
        <end position="127"/>
    </location>
</feature>
<keyword evidence="4" id="KW-1185">Reference proteome</keyword>
<feature type="region of interest" description="Disordered" evidence="1">
    <location>
        <begin position="460"/>
        <end position="481"/>
    </location>
</feature>
<feature type="region of interest" description="Disordered" evidence="1">
    <location>
        <begin position="185"/>
        <end position="240"/>
    </location>
</feature>
<dbReference type="CDD" id="cd00167">
    <property type="entry name" value="SANT"/>
    <property type="match status" value="1"/>
</dbReference>
<evidence type="ECO:0000313" key="4">
    <source>
        <dbReference type="Proteomes" id="UP000696485"/>
    </source>
</evidence>
<evidence type="ECO:0000259" key="2">
    <source>
        <dbReference type="PROSITE" id="PS50090"/>
    </source>
</evidence>
<dbReference type="EMBL" id="JAAAUY010000102">
    <property type="protein sequence ID" value="KAF9335402.1"/>
    <property type="molecule type" value="Genomic_DNA"/>
</dbReference>